<dbReference type="HOGENOM" id="CLU_078701_0_0_2"/>
<dbReference type="EMBL" id="CP011070">
    <property type="protein sequence ID" value="AJW69852.1"/>
    <property type="molecule type" value="Genomic_DNA"/>
</dbReference>
<dbReference type="STRING" id="1580092.NADRNF5_0153"/>
<dbReference type="InterPro" id="IPR038138">
    <property type="entry name" value="PPS/PS_sf"/>
</dbReference>
<feature type="binding site" evidence="5">
    <location>
        <position position="39"/>
    </location>
    <ligand>
        <name>ATP</name>
        <dbReference type="ChEBI" id="CHEBI:30616"/>
    </ligand>
</feature>
<keyword evidence="4 5" id="KW-0173">Coenzyme A biosynthesis</keyword>
<dbReference type="AlphaFoldDB" id="A0A0D5C0D5"/>
<dbReference type="PANTHER" id="PTHR40695">
    <property type="entry name" value="4-PHOSPHOPANTOATE--BETA-ALANINE LIGASE"/>
    <property type="match status" value="1"/>
</dbReference>
<comment type="pathway">
    <text evidence="5">Cofactor biosynthesis; coenzyme A biosynthesis.</text>
</comment>
<dbReference type="KEGG" id="nin:NADRNF5_0153"/>
<reference evidence="6 7" key="2">
    <citation type="journal article" date="2016" name="ISME J.">
        <title>Physiological and genomic characterization of two novel marine thaumarchaeal strains indicates niche differentiation.</title>
        <authorList>
            <person name="Bayer B."/>
            <person name="Vojvoda J."/>
            <person name="Offre P."/>
            <person name="Alves R.J."/>
            <person name="Elisabeth N.H."/>
            <person name="Garcia J.A."/>
            <person name="Volland J.M."/>
            <person name="Srivastava A."/>
            <person name="Schleper C."/>
            <person name="Herndl G.J."/>
        </authorList>
    </citation>
    <scope>NUCLEOTIDE SEQUENCE [LARGE SCALE GENOMIC DNA]</scope>
    <source>
        <strain evidence="6 7">NF5</strain>
    </source>
</reference>
<dbReference type="Proteomes" id="UP000032408">
    <property type="component" value="Chromosome"/>
</dbReference>
<gene>
    <name evidence="6" type="ORF">NADRNF5_0153</name>
</gene>
<feature type="binding site" evidence="5">
    <location>
        <position position="17"/>
    </location>
    <ligand>
        <name>ATP</name>
        <dbReference type="ChEBI" id="CHEBI:30616"/>
    </ligand>
</feature>
<evidence type="ECO:0000313" key="6">
    <source>
        <dbReference type="EMBL" id="AJW69852.1"/>
    </source>
</evidence>
<dbReference type="UniPathway" id="UPA00241"/>
<proteinExistence type="inferred from homology"/>
<evidence type="ECO:0000256" key="2">
    <source>
        <dbReference type="ARBA" id="ARBA00022741"/>
    </source>
</evidence>
<evidence type="ECO:0000256" key="5">
    <source>
        <dbReference type="HAMAP-Rule" id="MF_02224"/>
    </source>
</evidence>
<dbReference type="PANTHER" id="PTHR40695:SF1">
    <property type="entry name" value="4-PHOSPHOPANTOATE--BETA-ALANINE LIGASE"/>
    <property type="match status" value="1"/>
</dbReference>
<evidence type="ECO:0000313" key="7">
    <source>
        <dbReference type="Proteomes" id="UP000032408"/>
    </source>
</evidence>
<comment type="function">
    <text evidence="5">Catalyzes the condensation of (R)-4-phosphopantoate and beta-alanine to 4'-phosphopantothenate in the CoA biosynthesis pathway.</text>
</comment>
<evidence type="ECO:0000256" key="3">
    <source>
        <dbReference type="ARBA" id="ARBA00022840"/>
    </source>
</evidence>
<sequence>MSLIPKSHPRAKSLFIREKLVKGFENGLVAKEGLLAQGRGEAFDYLLGEKTSRLAKNAIRAAAAQLLLAERPVISVNGNIAALCPKEIVKLSKQIKAKLEVNLFYANKTRKQAIIKMLKKSGAKEVLGSNPKTSTKLDGIDSARRIVDKNGIFAADVVVVPLEDGDRTMALRNAGKIVITFDLNPLSRTSHTANITIVDNVTRGIDLLIEECKKLSKRNKDSLQKIIYNFDNKKNLAENVIQIKNNLTRRARIA</sequence>
<feature type="binding site" evidence="5">
    <location>
        <begin position="188"/>
        <end position="189"/>
    </location>
    <ligand>
        <name>ATP</name>
        <dbReference type="ChEBI" id="CHEBI:30616"/>
    </ligand>
</feature>
<keyword evidence="1 5" id="KW-0436">Ligase</keyword>
<dbReference type="OrthoDB" id="10078at2157"/>
<name>A0A0D5C0D5_9ARCH</name>
<dbReference type="GO" id="GO:0005524">
    <property type="term" value="F:ATP binding"/>
    <property type="evidence" value="ECO:0007669"/>
    <property type="project" value="UniProtKB-KW"/>
</dbReference>
<feature type="binding site" evidence="5">
    <location>
        <begin position="200"/>
        <end position="201"/>
    </location>
    <ligand>
        <name>ATP</name>
        <dbReference type="ChEBI" id="CHEBI:30616"/>
    </ligand>
</feature>
<evidence type="ECO:0000256" key="1">
    <source>
        <dbReference type="ARBA" id="ARBA00022598"/>
    </source>
</evidence>
<dbReference type="RefSeq" id="WP_048114706.1">
    <property type="nucleotide sequence ID" value="NZ_CP011070.1"/>
</dbReference>
<dbReference type="GO" id="GO:0016881">
    <property type="term" value="F:acid-amino acid ligase activity"/>
    <property type="evidence" value="ECO:0007669"/>
    <property type="project" value="UniProtKB-UniRule"/>
</dbReference>
<dbReference type="HAMAP" id="MF_02224">
    <property type="entry name" value="PPS"/>
    <property type="match status" value="1"/>
</dbReference>
<comment type="catalytic activity">
    <reaction evidence="5">
        <text>(R)-4-phosphopantoate + beta-alanine + ATP = (R)-4'-phosphopantothenate + AMP + diphosphate + H(+)</text>
        <dbReference type="Rhea" id="RHEA:27930"/>
        <dbReference type="ChEBI" id="CHEBI:10986"/>
        <dbReference type="ChEBI" id="CHEBI:15378"/>
        <dbReference type="ChEBI" id="CHEBI:30616"/>
        <dbReference type="ChEBI" id="CHEBI:33019"/>
        <dbReference type="ChEBI" id="CHEBI:57966"/>
        <dbReference type="ChEBI" id="CHEBI:61294"/>
        <dbReference type="ChEBI" id="CHEBI:456215"/>
        <dbReference type="EC" id="6.3.2.36"/>
    </reaction>
</comment>
<keyword evidence="2 5" id="KW-0547">Nucleotide-binding</keyword>
<keyword evidence="7" id="KW-1185">Reference proteome</keyword>
<organism evidence="6 7">
    <name type="scientific">Nitrosopumilus adriaticus</name>
    <dbReference type="NCBI Taxonomy" id="1580092"/>
    <lineage>
        <taxon>Archaea</taxon>
        <taxon>Nitrososphaerota</taxon>
        <taxon>Nitrososphaeria</taxon>
        <taxon>Nitrosopumilales</taxon>
        <taxon>Nitrosopumilaceae</taxon>
        <taxon>Nitrosopumilus</taxon>
    </lineage>
</organism>
<keyword evidence="3 5" id="KW-0067">ATP-binding</keyword>
<dbReference type="NCBIfam" id="NF010324">
    <property type="entry name" value="PRK13761.1"/>
    <property type="match status" value="1"/>
</dbReference>
<dbReference type="InterPro" id="IPR002855">
    <property type="entry name" value="PPS/PS"/>
</dbReference>
<feature type="binding site" evidence="5">
    <location>
        <begin position="182"/>
        <end position="184"/>
    </location>
    <ligand>
        <name>ATP</name>
        <dbReference type="ChEBI" id="CHEBI:30616"/>
    </ligand>
</feature>
<evidence type="ECO:0000256" key="4">
    <source>
        <dbReference type="ARBA" id="ARBA00022993"/>
    </source>
</evidence>
<dbReference type="PIRSF" id="PIRSF004853">
    <property type="entry name" value="UCP004853"/>
    <property type="match status" value="1"/>
</dbReference>
<dbReference type="Gene3D" id="3.40.50.12640">
    <property type="entry name" value="Phosphopantoate/pantothenate synthetase"/>
    <property type="match status" value="1"/>
</dbReference>
<dbReference type="GeneID" id="24819409"/>
<dbReference type="GO" id="GO:0015937">
    <property type="term" value="P:coenzyme A biosynthetic process"/>
    <property type="evidence" value="ECO:0007669"/>
    <property type="project" value="UniProtKB-UniRule"/>
</dbReference>
<reference evidence="7" key="1">
    <citation type="submission" date="2015-03" db="EMBL/GenBank/DDBJ databases">
        <title>Characterization of two novel Thaumarchaeota isolated from the Northern Adriatic Sea.</title>
        <authorList>
            <person name="Bayer B."/>
            <person name="Vojvoda J."/>
            <person name="Offre P."/>
            <person name="Srivastava A."/>
            <person name="Elisabeth N."/>
            <person name="Garcia J.A.L."/>
            <person name="Schleper C."/>
            <person name="Herndl G.J."/>
        </authorList>
    </citation>
    <scope>NUCLEOTIDE SEQUENCE [LARGE SCALE GENOMIC DNA]</scope>
    <source>
        <strain evidence="7">NF5</strain>
    </source>
</reference>
<comment type="similarity">
    <text evidence="5">Belongs to the archaeal phosphopantothenate synthetase family.</text>
</comment>
<protein>
    <recommendedName>
        <fullName evidence="5">4-phosphopantoate--beta-alanine ligase</fullName>
        <ecNumber evidence="5">6.3.2.36</ecNumber>
    </recommendedName>
    <alternativeName>
        <fullName evidence="5">Phosphopantothenate synthetase</fullName>
        <shortName evidence="5">PPS</shortName>
    </alternativeName>
</protein>
<comment type="subunit">
    <text evidence="5">Homodimer.</text>
</comment>
<dbReference type="Pfam" id="PF02006">
    <property type="entry name" value="PPS_PS"/>
    <property type="match status" value="1"/>
</dbReference>
<dbReference type="NCBIfam" id="NF041123">
    <property type="entry name" value="phpantohe_syn_Arch"/>
    <property type="match status" value="1"/>
</dbReference>
<dbReference type="EC" id="6.3.2.36" evidence="5"/>
<accession>A0A0D5C0D5</accession>